<comment type="caution">
    <text evidence="10">The sequence shown here is derived from an EMBL/GenBank/DDBJ whole genome shotgun (WGS) entry which is preliminary data.</text>
</comment>
<dbReference type="Gene3D" id="1.10.238.10">
    <property type="entry name" value="EF-hand"/>
    <property type="match status" value="1"/>
</dbReference>
<dbReference type="InterPro" id="IPR011009">
    <property type="entry name" value="Kinase-like_dom_sf"/>
</dbReference>
<dbReference type="SUPFAM" id="SSF56112">
    <property type="entry name" value="Protein kinase-like (PK-like)"/>
    <property type="match status" value="1"/>
</dbReference>
<organism evidence="10 11">
    <name type="scientific">Coccomyxa subellipsoidea</name>
    <dbReference type="NCBI Taxonomy" id="248742"/>
    <lineage>
        <taxon>Eukaryota</taxon>
        <taxon>Viridiplantae</taxon>
        <taxon>Chlorophyta</taxon>
        <taxon>core chlorophytes</taxon>
        <taxon>Trebouxiophyceae</taxon>
        <taxon>Trebouxiophyceae incertae sedis</taxon>
        <taxon>Coccomyxaceae</taxon>
        <taxon>Coccomyxa</taxon>
    </lineage>
</organism>
<dbReference type="Pfam" id="PF13405">
    <property type="entry name" value="EF-hand_6"/>
    <property type="match status" value="1"/>
</dbReference>
<evidence type="ECO:0000256" key="2">
    <source>
        <dbReference type="ARBA" id="ARBA00022679"/>
    </source>
</evidence>
<dbReference type="InterPro" id="IPR018247">
    <property type="entry name" value="EF_Hand_1_Ca_BS"/>
</dbReference>
<keyword evidence="4" id="KW-0418">Kinase</keyword>
<keyword evidence="11" id="KW-1185">Reference proteome</keyword>
<feature type="domain" description="Protein kinase" evidence="8">
    <location>
        <begin position="19"/>
        <end position="285"/>
    </location>
</feature>
<proteinExistence type="predicted"/>
<dbReference type="EMBL" id="JALJOT010000002">
    <property type="protein sequence ID" value="KAK9917938.1"/>
    <property type="molecule type" value="Genomic_DNA"/>
</dbReference>
<dbReference type="PANTHER" id="PTHR24349">
    <property type="entry name" value="SERINE/THREONINE-PROTEIN KINASE"/>
    <property type="match status" value="1"/>
</dbReference>
<evidence type="ECO:0000256" key="3">
    <source>
        <dbReference type="ARBA" id="ARBA00022741"/>
    </source>
</evidence>
<accession>A0ABR2Z172</accession>
<gene>
    <name evidence="10" type="ORF">WJX75_009870</name>
</gene>
<keyword evidence="3" id="KW-0547">Nucleotide-binding</keyword>
<evidence type="ECO:0000259" key="8">
    <source>
        <dbReference type="PROSITE" id="PS50011"/>
    </source>
</evidence>
<dbReference type="PROSITE" id="PS50011">
    <property type="entry name" value="PROTEIN_KINASE_DOM"/>
    <property type="match status" value="1"/>
</dbReference>
<dbReference type="Gene3D" id="1.10.510.10">
    <property type="entry name" value="Transferase(Phosphotransferase) domain 1"/>
    <property type="match status" value="1"/>
</dbReference>
<keyword evidence="6" id="KW-0067">ATP-binding</keyword>
<dbReference type="PROSITE" id="PS00108">
    <property type="entry name" value="PROTEIN_KINASE_ST"/>
    <property type="match status" value="1"/>
</dbReference>
<dbReference type="SMART" id="SM00220">
    <property type="entry name" value="S_TKc"/>
    <property type="match status" value="1"/>
</dbReference>
<evidence type="ECO:0000256" key="4">
    <source>
        <dbReference type="ARBA" id="ARBA00022777"/>
    </source>
</evidence>
<dbReference type="SMART" id="SM00054">
    <property type="entry name" value="EFh"/>
    <property type="match status" value="1"/>
</dbReference>
<keyword evidence="5" id="KW-0106">Calcium</keyword>
<feature type="region of interest" description="Disordered" evidence="7">
    <location>
        <begin position="456"/>
        <end position="475"/>
    </location>
</feature>
<name>A0ABR2Z172_9CHLO</name>
<evidence type="ECO:0000256" key="5">
    <source>
        <dbReference type="ARBA" id="ARBA00022837"/>
    </source>
</evidence>
<evidence type="ECO:0000313" key="11">
    <source>
        <dbReference type="Proteomes" id="UP001491310"/>
    </source>
</evidence>
<dbReference type="SUPFAM" id="SSF47473">
    <property type="entry name" value="EF-hand"/>
    <property type="match status" value="1"/>
</dbReference>
<dbReference type="Gene3D" id="3.30.200.20">
    <property type="entry name" value="Phosphorylase Kinase, domain 1"/>
    <property type="match status" value="1"/>
</dbReference>
<feature type="domain" description="EF-hand" evidence="9">
    <location>
        <begin position="564"/>
        <end position="599"/>
    </location>
</feature>
<evidence type="ECO:0000256" key="1">
    <source>
        <dbReference type="ARBA" id="ARBA00022527"/>
    </source>
</evidence>
<keyword evidence="1" id="KW-0723">Serine/threonine-protein kinase</keyword>
<dbReference type="PROSITE" id="PS00018">
    <property type="entry name" value="EF_HAND_1"/>
    <property type="match status" value="1"/>
</dbReference>
<evidence type="ECO:0008006" key="12">
    <source>
        <dbReference type="Google" id="ProtNLM"/>
    </source>
</evidence>
<reference evidence="10 11" key="1">
    <citation type="journal article" date="2024" name="Nat. Commun.">
        <title>Phylogenomics reveals the evolutionary origins of lichenization in chlorophyte algae.</title>
        <authorList>
            <person name="Puginier C."/>
            <person name="Libourel C."/>
            <person name="Otte J."/>
            <person name="Skaloud P."/>
            <person name="Haon M."/>
            <person name="Grisel S."/>
            <person name="Petersen M."/>
            <person name="Berrin J.G."/>
            <person name="Delaux P.M."/>
            <person name="Dal Grande F."/>
            <person name="Keller J."/>
        </authorList>
    </citation>
    <scope>NUCLEOTIDE SEQUENCE [LARGE SCALE GENOMIC DNA]</scope>
    <source>
        <strain evidence="10 11">SAG 216-7</strain>
    </source>
</reference>
<protein>
    <recommendedName>
        <fullName evidence="12">Pkinase-domain-containing protein</fullName>
    </recommendedName>
</protein>
<sequence length="631" mass="69126">MLIPDIFFYAARYEGRSYLKSSMSQDQGSEGSRFWGYLTGFADTYRLADTRASEQKKAAHPESVRHEVEALLLLRGTLNVAALDAVYENESSVYIVMELCRGGDIIKAMKSNPSNERMLASIIRAVLQVVAHCHAVKFLHRDIKPENFLLSEAGERGHLKAIDFGLALPFDPSQLPLSVSMLEGTPWYLAPEACRGKFEPATDVWAVGAMTAQLLTGELPFNDPISPKMPSMQRVLRSIIRDDVDYGRKSWSKVSPLAREFVASLLRKEPTSRPSAAQALKHPWLQGQESIERNGVRTIDKSVVRRLQRFANASYFKRSVLEQIAADMLTLQVREQQPLDARLGSFLRLPPSSAAADIERNRSVRGGSQFAHGRSVRAGLAFFTNRSVRAGAAFPPSGRSAAKSGDTANSGNAALPPKSAADASARAGSRHGRSMHGGRSLRGTNIGEALATTGMVNVEDGGSGRRGEGAELDNDTCAPDPIATPYAERLQSLLKVFELSQVQSNIDQDGLNRGLRQLGYDVDPDEVDALMRQLDVAKSGRLQRAEVAASIIDWHALQGRYRELWQDCARRAFKQIDTDGSGFIEREELVAYLSKQLSPYEVEPLVRLTLAEAMGEAEGVPGTLGNTTQVA</sequence>
<dbReference type="InterPro" id="IPR002048">
    <property type="entry name" value="EF_hand_dom"/>
</dbReference>
<keyword evidence="2" id="KW-0808">Transferase</keyword>
<dbReference type="InterPro" id="IPR011992">
    <property type="entry name" value="EF-hand-dom_pair"/>
</dbReference>
<dbReference type="InterPro" id="IPR000719">
    <property type="entry name" value="Prot_kinase_dom"/>
</dbReference>
<dbReference type="Pfam" id="PF00069">
    <property type="entry name" value="Pkinase"/>
    <property type="match status" value="1"/>
</dbReference>
<evidence type="ECO:0000256" key="7">
    <source>
        <dbReference type="SAM" id="MobiDB-lite"/>
    </source>
</evidence>
<evidence type="ECO:0000259" key="9">
    <source>
        <dbReference type="PROSITE" id="PS50222"/>
    </source>
</evidence>
<evidence type="ECO:0000256" key="6">
    <source>
        <dbReference type="ARBA" id="ARBA00022840"/>
    </source>
</evidence>
<feature type="region of interest" description="Disordered" evidence="7">
    <location>
        <begin position="393"/>
        <end position="443"/>
    </location>
</feature>
<dbReference type="PROSITE" id="PS50222">
    <property type="entry name" value="EF_HAND_2"/>
    <property type="match status" value="1"/>
</dbReference>
<dbReference type="InterPro" id="IPR008271">
    <property type="entry name" value="Ser/Thr_kinase_AS"/>
</dbReference>
<evidence type="ECO:0000313" key="10">
    <source>
        <dbReference type="EMBL" id="KAK9917938.1"/>
    </source>
</evidence>
<dbReference type="InterPro" id="IPR050205">
    <property type="entry name" value="CDPK_Ser/Thr_kinases"/>
</dbReference>
<dbReference type="Proteomes" id="UP001491310">
    <property type="component" value="Unassembled WGS sequence"/>
</dbReference>